<dbReference type="InterPro" id="IPR000914">
    <property type="entry name" value="SBP_5_dom"/>
</dbReference>
<reference evidence="7 8" key="1">
    <citation type="submission" date="2016-10" db="EMBL/GenBank/DDBJ databases">
        <authorList>
            <person name="de Groot N.N."/>
        </authorList>
    </citation>
    <scope>NUCLEOTIDE SEQUENCE [LARGE SCALE GENOMIC DNA]</scope>
    <source>
        <strain evidence="7 8">CPCC 100156</strain>
    </source>
</reference>
<dbReference type="Gene3D" id="3.10.105.10">
    <property type="entry name" value="Dipeptide-binding Protein, Domain 3"/>
    <property type="match status" value="1"/>
</dbReference>
<comment type="subcellular location">
    <subcellularLocation>
        <location evidence="1">Periplasm</location>
    </subcellularLocation>
</comment>
<sequence>MLRPLVLAALMISATAGAQELRIAMKAAVDSADPHLTYTPNRNVGIHVFETLVDLDPQLRPIPGLAESWRPVDPLTWEFTLRENVRFHDGSPFTAEDAAFSIRRAQSITGARTYANAVRNIAEAEARDARRLVLRMKAPTPLQPNFLAQIGMVSARASVDAAEGDFNGGRAGIGTGPYRWVRWTPGQDVVLERSATWRGTPEPWSRVTFRVISNDSARVAALLAGDVDAIDTVPAGLQPRIRESDRTQLVSTDSIFTHYLYMDSMSARIPNATGADGQPLPQNPLRDQRVRQAMTHAINRTALAERAMEGGASSAGQVSPPGFLGHDPSIPVPAYDPALSRRLLAEAGYPGGFALTIHCTNDRFAGDARVCQAIGQMLTMVGIRTSVDALPTSIYFRRGTTLTPTGEPELSAHLSMYGSTTGIGTESITSLIRTINPGLGHGGWNRTRYSNAELDRLLTVAEEIFDADERERAMQRALRFAVDQQALLPVFFVKMAWGIRRGLTMPARGDGFTMATAIRPAP</sequence>
<keyword evidence="4 5" id="KW-0732">Signal</keyword>
<dbReference type="PIRSF" id="PIRSF002741">
    <property type="entry name" value="MppA"/>
    <property type="match status" value="1"/>
</dbReference>
<organism evidence="7 8">
    <name type="scientific">Belnapia rosea</name>
    <dbReference type="NCBI Taxonomy" id="938405"/>
    <lineage>
        <taxon>Bacteria</taxon>
        <taxon>Pseudomonadati</taxon>
        <taxon>Pseudomonadota</taxon>
        <taxon>Alphaproteobacteria</taxon>
        <taxon>Acetobacterales</taxon>
        <taxon>Roseomonadaceae</taxon>
        <taxon>Belnapia</taxon>
    </lineage>
</organism>
<evidence type="ECO:0000256" key="3">
    <source>
        <dbReference type="ARBA" id="ARBA00022448"/>
    </source>
</evidence>
<dbReference type="Proteomes" id="UP000198925">
    <property type="component" value="Unassembled WGS sequence"/>
</dbReference>
<comment type="similarity">
    <text evidence="2">Belongs to the bacterial solute-binding protein 5 family.</text>
</comment>
<evidence type="ECO:0000313" key="8">
    <source>
        <dbReference type="Proteomes" id="UP000198925"/>
    </source>
</evidence>
<keyword evidence="8" id="KW-1185">Reference proteome</keyword>
<evidence type="ECO:0000256" key="4">
    <source>
        <dbReference type="ARBA" id="ARBA00022729"/>
    </source>
</evidence>
<dbReference type="AlphaFoldDB" id="A0A1G6TKL6"/>
<evidence type="ECO:0000259" key="6">
    <source>
        <dbReference type="Pfam" id="PF00496"/>
    </source>
</evidence>
<dbReference type="STRING" id="938405.SAMN02927895_03318"/>
<proteinExistence type="inferred from homology"/>
<feature type="chain" id="PRO_5011608702" evidence="5">
    <location>
        <begin position="19"/>
        <end position="522"/>
    </location>
</feature>
<dbReference type="GO" id="GO:0030288">
    <property type="term" value="C:outer membrane-bounded periplasmic space"/>
    <property type="evidence" value="ECO:0007669"/>
    <property type="project" value="UniProtKB-ARBA"/>
</dbReference>
<dbReference type="GO" id="GO:0015833">
    <property type="term" value="P:peptide transport"/>
    <property type="evidence" value="ECO:0007669"/>
    <property type="project" value="TreeGrafter"/>
</dbReference>
<protein>
    <submittedName>
        <fullName evidence="7">Peptide/nickel transport system substrate-binding protein</fullName>
    </submittedName>
</protein>
<accession>A0A1G6TKL6</accession>
<evidence type="ECO:0000313" key="7">
    <source>
        <dbReference type="EMBL" id="SDD29569.1"/>
    </source>
</evidence>
<dbReference type="PANTHER" id="PTHR30290:SF9">
    <property type="entry name" value="OLIGOPEPTIDE-BINDING PROTEIN APPA"/>
    <property type="match status" value="1"/>
</dbReference>
<dbReference type="InterPro" id="IPR039424">
    <property type="entry name" value="SBP_5"/>
</dbReference>
<dbReference type="SUPFAM" id="SSF53850">
    <property type="entry name" value="Periplasmic binding protein-like II"/>
    <property type="match status" value="1"/>
</dbReference>
<evidence type="ECO:0000256" key="2">
    <source>
        <dbReference type="ARBA" id="ARBA00005695"/>
    </source>
</evidence>
<keyword evidence="3" id="KW-0813">Transport</keyword>
<dbReference type="Pfam" id="PF00496">
    <property type="entry name" value="SBP_bac_5"/>
    <property type="match status" value="1"/>
</dbReference>
<feature type="signal peptide" evidence="5">
    <location>
        <begin position="1"/>
        <end position="18"/>
    </location>
</feature>
<evidence type="ECO:0000256" key="1">
    <source>
        <dbReference type="ARBA" id="ARBA00004418"/>
    </source>
</evidence>
<dbReference type="EMBL" id="FMZX01000006">
    <property type="protein sequence ID" value="SDD29569.1"/>
    <property type="molecule type" value="Genomic_DNA"/>
</dbReference>
<name>A0A1G6TKL6_9PROT</name>
<dbReference type="CDD" id="cd08498">
    <property type="entry name" value="PBP2_NikA_DppA_OppA_like_2"/>
    <property type="match status" value="1"/>
</dbReference>
<dbReference type="GO" id="GO:1904680">
    <property type="term" value="F:peptide transmembrane transporter activity"/>
    <property type="evidence" value="ECO:0007669"/>
    <property type="project" value="TreeGrafter"/>
</dbReference>
<dbReference type="InterPro" id="IPR030678">
    <property type="entry name" value="Peptide/Ni-bd"/>
</dbReference>
<gene>
    <name evidence="7" type="ORF">SAMN04487779_1006105</name>
</gene>
<dbReference type="PANTHER" id="PTHR30290">
    <property type="entry name" value="PERIPLASMIC BINDING COMPONENT OF ABC TRANSPORTER"/>
    <property type="match status" value="1"/>
</dbReference>
<evidence type="ECO:0000256" key="5">
    <source>
        <dbReference type="SAM" id="SignalP"/>
    </source>
</evidence>
<feature type="domain" description="Solute-binding protein family 5" evidence="6">
    <location>
        <begin position="61"/>
        <end position="393"/>
    </location>
</feature>
<dbReference type="RefSeq" id="WP_176849557.1">
    <property type="nucleotide sequence ID" value="NZ_FMZX01000006.1"/>
</dbReference>
<dbReference type="GO" id="GO:0043190">
    <property type="term" value="C:ATP-binding cassette (ABC) transporter complex"/>
    <property type="evidence" value="ECO:0007669"/>
    <property type="project" value="InterPro"/>
</dbReference>
<dbReference type="Gene3D" id="3.40.190.10">
    <property type="entry name" value="Periplasmic binding protein-like II"/>
    <property type="match status" value="1"/>
</dbReference>